<evidence type="ECO:0000256" key="9">
    <source>
        <dbReference type="HAMAP-Rule" id="MF_00275"/>
    </source>
</evidence>
<keyword evidence="5 9" id="KW-0630">Potassium</keyword>
<comment type="function">
    <text evidence="9">Part of the high-affinity ATP-driven potassium transport (or Kdp) system, which catalyzes the hydrolysis of ATP coupled with the electrogenic transport of potassium into the cytoplasm. This subunit binds the extracellular potassium ions and delivers the ions to the membrane domain of KdpB through an intramembrane tunnel.</text>
</comment>
<feature type="transmembrane region" description="Helical" evidence="9">
    <location>
        <begin position="464"/>
        <end position="483"/>
    </location>
</feature>
<feature type="transmembrane region" description="Helical" evidence="9">
    <location>
        <begin position="529"/>
        <end position="550"/>
    </location>
</feature>
<evidence type="ECO:0000256" key="7">
    <source>
        <dbReference type="ARBA" id="ARBA00023065"/>
    </source>
</evidence>
<dbReference type="PANTHER" id="PTHR30607">
    <property type="entry name" value="POTASSIUM-TRANSPORTING ATPASE A CHAIN"/>
    <property type="match status" value="1"/>
</dbReference>
<feature type="transmembrane region" description="Helical" evidence="9">
    <location>
        <begin position="399"/>
        <end position="418"/>
    </location>
</feature>
<keyword evidence="8 9" id="KW-0472">Membrane</keyword>
<evidence type="ECO:0000313" key="11">
    <source>
        <dbReference type="EMBL" id="CAG9175589.1"/>
    </source>
</evidence>
<feature type="transmembrane region" description="Helical" evidence="9">
    <location>
        <begin position="424"/>
        <end position="443"/>
    </location>
</feature>
<evidence type="ECO:0000256" key="6">
    <source>
        <dbReference type="ARBA" id="ARBA00022989"/>
    </source>
</evidence>
<dbReference type="HAMAP" id="MF_00275">
    <property type="entry name" value="KdpA"/>
    <property type="match status" value="1"/>
</dbReference>
<feature type="transmembrane region" description="Helical" evidence="9">
    <location>
        <begin position="71"/>
        <end position="89"/>
    </location>
</feature>
<comment type="subunit">
    <text evidence="9">The system is composed of three essential subunits: KdpA, KdpB and KdpC.</text>
</comment>
<evidence type="ECO:0000256" key="8">
    <source>
        <dbReference type="ARBA" id="ARBA00023136"/>
    </source>
</evidence>
<keyword evidence="12" id="KW-1185">Reference proteome</keyword>
<feature type="region of interest" description="Disordered" evidence="10">
    <location>
        <begin position="605"/>
        <end position="637"/>
    </location>
</feature>
<feature type="transmembrane region" description="Helical" evidence="9">
    <location>
        <begin position="139"/>
        <end position="161"/>
    </location>
</feature>
<name>A0ABM8X6K5_9BURK</name>
<proteinExistence type="inferred from homology"/>
<dbReference type="InterPro" id="IPR004623">
    <property type="entry name" value="KdpA"/>
</dbReference>
<evidence type="ECO:0000256" key="2">
    <source>
        <dbReference type="ARBA" id="ARBA00022475"/>
    </source>
</evidence>
<evidence type="ECO:0000256" key="1">
    <source>
        <dbReference type="ARBA" id="ARBA00022448"/>
    </source>
</evidence>
<reference evidence="11 12" key="1">
    <citation type="submission" date="2021-08" db="EMBL/GenBank/DDBJ databases">
        <authorList>
            <person name="Peeters C."/>
        </authorList>
    </citation>
    <scope>NUCLEOTIDE SEQUENCE [LARGE SCALE GENOMIC DNA]</scope>
    <source>
        <strain evidence="11 12">LMG 32289</strain>
    </source>
</reference>
<organism evidence="11 12">
    <name type="scientific">Cupriavidus pampae</name>
    <dbReference type="NCBI Taxonomy" id="659251"/>
    <lineage>
        <taxon>Bacteria</taxon>
        <taxon>Pseudomonadati</taxon>
        <taxon>Pseudomonadota</taxon>
        <taxon>Betaproteobacteria</taxon>
        <taxon>Burkholderiales</taxon>
        <taxon>Burkholderiaceae</taxon>
        <taxon>Cupriavidus</taxon>
    </lineage>
</organism>
<protein>
    <recommendedName>
        <fullName evidence="9">Potassium-transporting ATPase potassium-binding subunit</fullName>
    </recommendedName>
    <alternativeName>
        <fullName evidence="9">ATP phosphohydrolase [potassium-transporting] A chain</fullName>
    </alternativeName>
    <alternativeName>
        <fullName evidence="9">Potassium-binding and translocating subunit A</fullName>
    </alternativeName>
    <alternativeName>
        <fullName evidence="9">Potassium-translocating ATPase A chain</fullName>
    </alternativeName>
</protein>
<feature type="transmembrane region" description="Helical" evidence="9">
    <location>
        <begin position="288"/>
        <end position="306"/>
    </location>
</feature>
<evidence type="ECO:0000256" key="10">
    <source>
        <dbReference type="SAM" id="MobiDB-lite"/>
    </source>
</evidence>
<keyword evidence="3 9" id="KW-0633">Potassium transport</keyword>
<dbReference type="NCBIfam" id="TIGR00680">
    <property type="entry name" value="kdpA"/>
    <property type="match status" value="1"/>
</dbReference>
<gene>
    <name evidence="9 11" type="primary">kdpA</name>
    <name evidence="11" type="ORF">LMG32289_03354</name>
</gene>
<feature type="transmembrane region" description="Helical" evidence="9">
    <location>
        <begin position="372"/>
        <end position="392"/>
    </location>
</feature>
<feature type="transmembrane region" description="Helical" evidence="9">
    <location>
        <begin position="318"/>
        <end position="338"/>
    </location>
</feature>
<evidence type="ECO:0000256" key="5">
    <source>
        <dbReference type="ARBA" id="ARBA00022958"/>
    </source>
</evidence>
<comment type="caution">
    <text evidence="11">The sequence shown here is derived from an EMBL/GenBank/DDBJ whole genome shotgun (WGS) entry which is preliminary data.</text>
</comment>
<dbReference type="Pfam" id="PF03814">
    <property type="entry name" value="KdpA"/>
    <property type="match status" value="1"/>
</dbReference>
<feature type="transmembrane region" description="Helical" evidence="9">
    <location>
        <begin position="6"/>
        <end position="28"/>
    </location>
</feature>
<dbReference type="PANTHER" id="PTHR30607:SF2">
    <property type="entry name" value="POTASSIUM-TRANSPORTING ATPASE POTASSIUM-BINDING SUBUNIT"/>
    <property type="match status" value="1"/>
</dbReference>
<accession>A0ABM8X6K5</accession>
<dbReference type="Proteomes" id="UP000706525">
    <property type="component" value="Unassembled WGS sequence"/>
</dbReference>
<dbReference type="EMBL" id="CAJZAG010000006">
    <property type="protein sequence ID" value="CAG9175589.1"/>
    <property type="molecule type" value="Genomic_DNA"/>
</dbReference>
<comment type="similarity">
    <text evidence="9">Belongs to the KdpA family.</text>
</comment>
<feature type="transmembrane region" description="Helical" evidence="9">
    <location>
        <begin position="571"/>
        <end position="594"/>
    </location>
</feature>
<comment type="subcellular location">
    <subcellularLocation>
        <location evidence="9">Cell membrane</location>
        <topology evidence="9">Multi-pass membrane protein</topology>
    </subcellularLocation>
</comment>
<evidence type="ECO:0000256" key="3">
    <source>
        <dbReference type="ARBA" id="ARBA00022538"/>
    </source>
</evidence>
<evidence type="ECO:0000256" key="4">
    <source>
        <dbReference type="ARBA" id="ARBA00022692"/>
    </source>
</evidence>
<keyword evidence="4 9" id="KW-0812">Transmembrane</keyword>
<feature type="transmembrane region" description="Helical" evidence="9">
    <location>
        <begin position="182"/>
        <end position="204"/>
    </location>
</feature>
<keyword evidence="1 9" id="KW-0813">Transport</keyword>
<keyword evidence="7 9" id="KW-0406">Ion transport</keyword>
<keyword evidence="6 9" id="KW-1133">Transmembrane helix</keyword>
<sequence length="637" mass="67095">MSSHLVSAQFLGLLALFLAILFIAGPFLGRYMRRAMEEGNYKLTAWGRPLERLVYRIGGVRADAEMGWKQYAIALIVFNLIGVIAVYALQRLQGVLPLNPQGFGAVSPDSSFNTAISFVANTNWQGYAGESTMSYLTQMLALTVQNFVSAATGIAVVFALIRGFARHTAHTIGNFWTDMTRSTLYILLPLSVVMAVVLVGQGVIQNFDAYKDVSMVTEVEYTQPKVDAAGQPVLDKEGKPVMEAAKTGTQQLAMGPVASQEAIKMLGTNGGGFFNANSAHPYENPTPFANLIEMLAIFLIPAALCFTFGEMVRDRRQGVAVIASMTVIFVVMALAAMASEAQITAALSQLPIDHVASALQAGGNMEGKEVRFGISASALFATITTAASCGAVNAMHDSFTAIGGLVPMLLMQLGEVVFGGVGSGLYGMLVYAVLAVFIAGLMIGRTPEYLGKKIETYEMKMTAVAILVTPLLVLLGTAIAVMADPGRAGVFNPGTHGFSEILYALSSAANNNGSAFAGLSANTPFYNTLLAAAMWFGRFWIIVPVLAMAGSLAAKKRTPVTAGTMPTHGPLFVVLLVGSVLLVGALTYVPALALGPVAEQLQPLQAASTEPSATPAAPAAQLEQTQQQPAALTAATR</sequence>
<keyword evidence="2 9" id="KW-1003">Cell membrane</keyword>
<evidence type="ECO:0000313" key="12">
    <source>
        <dbReference type="Proteomes" id="UP000706525"/>
    </source>
</evidence>